<accession>A0ACC2NIY8</accession>
<gene>
    <name evidence="1" type="ORF">QAD02_001845</name>
</gene>
<protein>
    <submittedName>
        <fullName evidence="1">Uncharacterized protein</fullName>
    </submittedName>
</protein>
<keyword evidence="2" id="KW-1185">Reference proteome</keyword>
<dbReference type="Proteomes" id="UP001239111">
    <property type="component" value="Chromosome 3"/>
</dbReference>
<sequence length="307" mass="35213">MNLKKFEEHFQHPTMQSGTRKYLEESNNQKVDIGKLLKLNSSDAREFLCGWGAAVINVTVTYPVNKIIFRQMLDGVPASSAIEQLSNEGFRLLYRGILPPLCQKALCLSLMFSLYEGSNRRVNALWDHKTFSRIFAANFAGACEAILMPLERVQMLLQDYRYHNKFKNTPHAFSVLLREYGISECYRGLVPIIYRNGLSNLMFFTLKDQSKEIFGKDRSHLVNFFSGALIGGFTSTVFYPVNVVKVHMQSKIGGEFEKFTKCCRDVYIARNRSISGIYKGVHLNFMRSFISWGVVNVSYDFLKKLIL</sequence>
<proteinExistence type="predicted"/>
<comment type="caution">
    <text evidence="1">The sequence shown here is derived from an EMBL/GenBank/DDBJ whole genome shotgun (WGS) entry which is preliminary data.</text>
</comment>
<name>A0ACC2NIY8_9HYME</name>
<organism evidence="1 2">
    <name type="scientific">Eretmocerus hayati</name>
    <dbReference type="NCBI Taxonomy" id="131215"/>
    <lineage>
        <taxon>Eukaryota</taxon>
        <taxon>Metazoa</taxon>
        <taxon>Ecdysozoa</taxon>
        <taxon>Arthropoda</taxon>
        <taxon>Hexapoda</taxon>
        <taxon>Insecta</taxon>
        <taxon>Pterygota</taxon>
        <taxon>Neoptera</taxon>
        <taxon>Endopterygota</taxon>
        <taxon>Hymenoptera</taxon>
        <taxon>Apocrita</taxon>
        <taxon>Proctotrupomorpha</taxon>
        <taxon>Chalcidoidea</taxon>
        <taxon>Aphelinidae</taxon>
        <taxon>Aphelininae</taxon>
        <taxon>Eretmocerus</taxon>
    </lineage>
</organism>
<reference evidence="1" key="1">
    <citation type="submission" date="2023-04" db="EMBL/GenBank/DDBJ databases">
        <title>A chromosome-level genome assembly of the parasitoid wasp Eretmocerus hayati.</title>
        <authorList>
            <person name="Zhong Y."/>
            <person name="Liu S."/>
            <person name="Liu Y."/>
        </authorList>
    </citation>
    <scope>NUCLEOTIDE SEQUENCE</scope>
    <source>
        <strain evidence="1">ZJU_SS_LIU_2023</strain>
    </source>
</reference>
<evidence type="ECO:0000313" key="2">
    <source>
        <dbReference type="Proteomes" id="UP001239111"/>
    </source>
</evidence>
<dbReference type="EMBL" id="CM056743">
    <property type="protein sequence ID" value="KAJ8670586.1"/>
    <property type="molecule type" value="Genomic_DNA"/>
</dbReference>
<evidence type="ECO:0000313" key="1">
    <source>
        <dbReference type="EMBL" id="KAJ8670586.1"/>
    </source>
</evidence>